<dbReference type="RefSeq" id="WP_144068136.1">
    <property type="nucleotide sequence ID" value="NZ_CP041636.1"/>
</dbReference>
<sequence>MSLKTTITRADILSMDEFIKVRKDKRSEIVAIKKNRRVGVGPFCTFYFENYATMWWQIHEMLFIEKGGEEQIKDELHAYAPLIPKGSELVCTFMIEVDDPVRRPAVLGQLTNVDQMVVLEFGSHKVKSVPEDDAERNREDGKTSSVHFLRFPFTAEQVAAFKVAGTRVLLAVEHPNYGHIAVMPETVRESLAGDFA</sequence>
<dbReference type="InterPro" id="IPR021890">
    <property type="entry name" value="DUF3501"/>
</dbReference>
<dbReference type="EMBL" id="CP041636">
    <property type="protein sequence ID" value="QDO97155.1"/>
    <property type="molecule type" value="Genomic_DNA"/>
</dbReference>
<proteinExistence type="predicted"/>
<accession>A0A516H066</accession>
<dbReference type="Pfam" id="PF12007">
    <property type="entry name" value="DUF3501"/>
    <property type="match status" value="1"/>
</dbReference>
<protein>
    <submittedName>
        <fullName evidence="1">DUF3501 family protein</fullName>
    </submittedName>
</protein>
<dbReference type="AlphaFoldDB" id="A0A516H066"/>
<reference evidence="1 2" key="1">
    <citation type="submission" date="2019-07" db="EMBL/GenBank/DDBJ databases">
        <title>Genome sequencing for Ferrovibrio sp. K5.</title>
        <authorList>
            <person name="Park S.-J."/>
        </authorList>
    </citation>
    <scope>NUCLEOTIDE SEQUENCE [LARGE SCALE GENOMIC DNA]</scope>
    <source>
        <strain evidence="1 2">K5</strain>
    </source>
</reference>
<name>A0A516H066_9PROT</name>
<evidence type="ECO:0000313" key="2">
    <source>
        <dbReference type="Proteomes" id="UP000317496"/>
    </source>
</evidence>
<evidence type="ECO:0000313" key="1">
    <source>
        <dbReference type="EMBL" id="QDO97155.1"/>
    </source>
</evidence>
<dbReference type="Proteomes" id="UP000317496">
    <property type="component" value="Chromosome"/>
</dbReference>
<dbReference type="KEGG" id="fer:FNB15_07665"/>
<gene>
    <name evidence="1" type="ORF">FNB15_07665</name>
</gene>
<dbReference type="OrthoDB" id="9780579at2"/>
<organism evidence="1 2">
    <name type="scientific">Ferrovibrio terrae</name>
    <dbReference type="NCBI Taxonomy" id="2594003"/>
    <lineage>
        <taxon>Bacteria</taxon>
        <taxon>Pseudomonadati</taxon>
        <taxon>Pseudomonadota</taxon>
        <taxon>Alphaproteobacteria</taxon>
        <taxon>Rhodospirillales</taxon>
        <taxon>Rhodospirillaceae</taxon>
        <taxon>Ferrovibrio</taxon>
    </lineage>
</organism>
<keyword evidence="2" id="KW-1185">Reference proteome</keyword>